<dbReference type="Pfam" id="PF00335">
    <property type="entry name" value="Tetraspanin"/>
    <property type="match status" value="1"/>
</dbReference>
<dbReference type="GO" id="GO:0042832">
    <property type="term" value="P:defense response to protozoan"/>
    <property type="evidence" value="ECO:0007669"/>
    <property type="project" value="Ensembl"/>
</dbReference>
<feature type="transmembrane region" description="Helical" evidence="7">
    <location>
        <begin position="12"/>
        <end position="40"/>
    </location>
</feature>
<evidence type="ECO:0000256" key="3">
    <source>
        <dbReference type="ARBA" id="ARBA00022692"/>
    </source>
</evidence>
<dbReference type="GO" id="GO:0070442">
    <property type="term" value="C:integrin alphaIIb-beta3 complex"/>
    <property type="evidence" value="ECO:0007669"/>
    <property type="project" value="Ensembl"/>
</dbReference>
<dbReference type="GeneTree" id="ENSGT00390000003287"/>
<evidence type="ECO:0000256" key="6">
    <source>
        <dbReference type="PIRSR" id="PIRSR002419-1"/>
    </source>
</evidence>
<evidence type="ECO:0000256" key="2">
    <source>
        <dbReference type="ARBA" id="ARBA00006840"/>
    </source>
</evidence>
<evidence type="ECO:0000256" key="8">
    <source>
        <dbReference type="SAM" id="MobiDB-lite"/>
    </source>
</evidence>
<dbReference type="PIRSF" id="PIRSF002419">
    <property type="entry name" value="Tetraspanin"/>
    <property type="match status" value="1"/>
</dbReference>
<keyword evidence="6" id="KW-1015">Disulfide bond</keyword>
<gene>
    <name evidence="9" type="primary">TSPAN32</name>
</gene>
<dbReference type="InParanoid" id="H0XL86"/>
<evidence type="ECO:0000256" key="4">
    <source>
        <dbReference type="ARBA" id="ARBA00022989"/>
    </source>
</evidence>
<dbReference type="HOGENOM" id="CLU_076116_0_0_1"/>
<reference evidence="10" key="1">
    <citation type="submission" date="2011-03" db="EMBL/GenBank/DDBJ databases">
        <title>Version 3 of the genome sequence of Otolemur garnettii (Bushbaby).</title>
        <authorList>
            <consortium name="The Broad Institute Genome Sequencing Platform"/>
            <person name="Di Palma F."/>
            <person name="Johnson J."/>
            <person name="Lander E.S."/>
            <person name="Lindblad-Toh K."/>
            <person name="Jaffe D.B."/>
            <person name="Gnerre S."/>
            <person name="MacCallum I."/>
            <person name="Przybylski D."/>
            <person name="Ribeiro F.J."/>
            <person name="Burton J.N."/>
            <person name="Walker B.J."/>
            <person name="Sharpe T."/>
            <person name="Hall G."/>
        </authorList>
    </citation>
    <scope>NUCLEOTIDE SEQUENCE [LARGE SCALE GENOMIC DNA]</scope>
</reference>
<dbReference type="GO" id="GO:0009986">
    <property type="term" value="C:cell surface"/>
    <property type="evidence" value="ECO:0007669"/>
    <property type="project" value="Ensembl"/>
</dbReference>
<dbReference type="GO" id="GO:0050688">
    <property type="term" value="P:regulation of defense response to virus"/>
    <property type="evidence" value="ECO:0007669"/>
    <property type="project" value="Ensembl"/>
</dbReference>
<organism evidence="9 10">
    <name type="scientific">Otolemur garnettii</name>
    <name type="common">Small-eared galago</name>
    <name type="synonym">Garnett's greater bushbaby</name>
    <dbReference type="NCBI Taxonomy" id="30611"/>
    <lineage>
        <taxon>Eukaryota</taxon>
        <taxon>Metazoa</taxon>
        <taxon>Chordata</taxon>
        <taxon>Craniata</taxon>
        <taxon>Vertebrata</taxon>
        <taxon>Euteleostomi</taxon>
        <taxon>Mammalia</taxon>
        <taxon>Eutheria</taxon>
        <taxon>Euarchontoglires</taxon>
        <taxon>Primates</taxon>
        <taxon>Strepsirrhini</taxon>
        <taxon>Lorisiformes</taxon>
        <taxon>Galagidae</taxon>
        <taxon>Otolemur</taxon>
    </lineage>
</organism>
<dbReference type="Ensembl" id="ENSOGAT00000031984.1">
    <property type="protein sequence ID" value="ENSOGAP00000016876.1"/>
    <property type="gene ID" value="ENSOGAG00000027394.1"/>
</dbReference>
<evidence type="ECO:0000313" key="9">
    <source>
        <dbReference type="Ensembl" id="ENSOGAP00000016876.1"/>
    </source>
</evidence>
<dbReference type="FunCoup" id="H0XL86">
    <property type="interactions" value="16"/>
</dbReference>
<dbReference type="GO" id="GO:0007229">
    <property type="term" value="P:integrin-mediated signaling pathway"/>
    <property type="evidence" value="ECO:0007669"/>
    <property type="project" value="Ensembl"/>
</dbReference>
<dbReference type="InterPro" id="IPR042782">
    <property type="entry name" value="PHEMX_LEL"/>
</dbReference>
<dbReference type="CDD" id="cd03153">
    <property type="entry name" value="PHEMX_like_LEL"/>
    <property type="match status" value="1"/>
</dbReference>
<proteinExistence type="inferred from homology"/>
<feature type="transmembrane region" description="Helical" evidence="7">
    <location>
        <begin position="89"/>
        <end position="111"/>
    </location>
</feature>
<keyword evidence="4 7" id="KW-1133">Transmembrane helix</keyword>
<reference evidence="9" key="2">
    <citation type="submission" date="2025-08" db="UniProtKB">
        <authorList>
            <consortium name="Ensembl"/>
        </authorList>
    </citation>
    <scope>IDENTIFICATION</scope>
</reference>
<dbReference type="GO" id="GO:0070527">
    <property type="term" value="P:platelet aggregation"/>
    <property type="evidence" value="ECO:0007669"/>
    <property type="project" value="Ensembl"/>
</dbReference>
<name>H0XL86_OTOGA</name>
<protein>
    <recommendedName>
        <fullName evidence="7">Tetraspanin</fullName>
    </recommendedName>
</protein>
<dbReference type="EMBL" id="AAQR03144855">
    <property type="status" value="NOT_ANNOTATED_CDS"/>
    <property type="molecule type" value="Genomic_DNA"/>
</dbReference>
<feature type="disulfide bond" evidence="6">
    <location>
        <begin position="156"/>
        <end position="173"/>
    </location>
</feature>
<sequence>MGPRSRVRAAKCQMLVTSFFVLLLGLSLATMAVIMYFGAHSTVISRTSLESNPYKATHCWAFYTGMSLAGLLTLGATLSAAATVREAQGLMAGGFLSFALGFCILAQVTFWRSRNPTQVEDAALDTYDLVYEQAVKTASFVWQQELAAIQDTFLCCGKRSPFGRLGGMEASLCQGEEAAREDCLQGIQSLLRPHQHVLSTLSGIGLALTVYATFLSAFLCFAFRSGHSLDRRGKYAPATQARNRQPQEPSLFRCSQGEPTPRPPSGADAVGDHWGLRGHSEGPRWLQDN</sequence>
<feature type="disulfide bond" evidence="6">
    <location>
        <begin position="155"/>
        <end position="183"/>
    </location>
</feature>
<dbReference type="InterPro" id="IPR018499">
    <property type="entry name" value="Tetraspanin/Peripherin"/>
</dbReference>
<dbReference type="RefSeq" id="XP_012665901.1">
    <property type="nucleotide sequence ID" value="XM_012810447.2"/>
</dbReference>
<dbReference type="InterPro" id="IPR008952">
    <property type="entry name" value="Tetraspanin_EC2_sf"/>
</dbReference>
<dbReference type="EMBL" id="AAQR03144853">
    <property type="status" value="NOT_ANNOTATED_CDS"/>
    <property type="molecule type" value="Genomic_DNA"/>
</dbReference>
<comment type="similarity">
    <text evidence="2 7">Belongs to the tetraspanin (TM4SF) family.</text>
</comment>
<feature type="transmembrane region" description="Helical" evidence="7">
    <location>
        <begin position="60"/>
        <end position="82"/>
    </location>
</feature>
<dbReference type="EMBL" id="AAQR03144854">
    <property type="status" value="NOT_ANNOTATED_CDS"/>
    <property type="molecule type" value="Genomic_DNA"/>
</dbReference>
<dbReference type="FunFam" id="1.10.1450.10:FF:000022">
    <property type="entry name" value="Tetraspanin 32"/>
    <property type="match status" value="1"/>
</dbReference>
<dbReference type="OMA" id="WAFCTSI"/>
<comment type="subcellular location">
    <subcellularLocation>
        <location evidence="1 7">Membrane</location>
        <topology evidence="1 7">Multi-pass membrane protein</topology>
    </subcellularLocation>
</comment>
<keyword evidence="3 7" id="KW-0812">Transmembrane</keyword>
<evidence type="ECO:0000256" key="5">
    <source>
        <dbReference type="ARBA" id="ARBA00023136"/>
    </source>
</evidence>
<feature type="region of interest" description="Disordered" evidence="8">
    <location>
        <begin position="234"/>
        <end position="289"/>
    </location>
</feature>
<dbReference type="GeneID" id="100946656"/>
<dbReference type="STRING" id="30611.ENSOGAP00000016876"/>
<dbReference type="SUPFAM" id="SSF48652">
    <property type="entry name" value="Tetraspanin"/>
    <property type="match status" value="1"/>
</dbReference>
<dbReference type="eggNOG" id="ENOG502S0ED">
    <property type="taxonomic scope" value="Eukaryota"/>
</dbReference>
<accession>H0XL86</accession>
<dbReference type="Proteomes" id="UP000005225">
    <property type="component" value="Unassembled WGS sequence"/>
</dbReference>
<dbReference type="GO" id="GO:0042130">
    <property type="term" value="P:negative regulation of T cell proliferation"/>
    <property type="evidence" value="ECO:0007669"/>
    <property type="project" value="Ensembl"/>
</dbReference>
<reference evidence="9" key="3">
    <citation type="submission" date="2025-09" db="UniProtKB">
        <authorList>
            <consortium name="Ensembl"/>
        </authorList>
    </citation>
    <scope>IDENTIFICATION</scope>
</reference>
<feature type="compositionally biased region" description="Basic and acidic residues" evidence="8">
    <location>
        <begin position="270"/>
        <end position="282"/>
    </location>
</feature>
<dbReference type="GO" id="GO:0042098">
    <property type="term" value="P:T cell proliferation"/>
    <property type="evidence" value="ECO:0007669"/>
    <property type="project" value="Ensembl"/>
</dbReference>
<dbReference type="GO" id="GO:0030886">
    <property type="term" value="P:negative regulation of myeloid dendritic cell activation"/>
    <property type="evidence" value="ECO:0007669"/>
    <property type="project" value="Ensembl"/>
</dbReference>
<dbReference type="InterPro" id="IPR000301">
    <property type="entry name" value="Tetraspanin_animals"/>
</dbReference>
<dbReference type="KEGG" id="oga:100946656"/>
<keyword evidence="5 7" id="KW-0472">Membrane</keyword>
<feature type="transmembrane region" description="Helical" evidence="7">
    <location>
        <begin position="201"/>
        <end position="223"/>
    </location>
</feature>
<keyword evidence="10" id="KW-1185">Reference proteome</keyword>
<evidence type="ECO:0000256" key="7">
    <source>
        <dbReference type="RuleBase" id="RU361218"/>
    </source>
</evidence>
<dbReference type="CTD" id="10077"/>
<dbReference type="AlphaFoldDB" id="H0XL86"/>
<dbReference type="GO" id="GO:0007010">
    <property type="term" value="P:cytoskeleton organization"/>
    <property type="evidence" value="ECO:0007669"/>
    <property type="project" value="Ensembl"/>
</dbReference>
<evidence type="ECO:0000256" key="1">
    <source>
        <dbReference type="ARBA" id="ARBA00004141"/>
    </source>
</evidence>
<dbReference type="OrthoDB" id="9886271at2759"/>
<evidence type="ECO:0000313" key="10">
    <source>
        <dbReference type="Proteomes" id="UP000005225"/>
    </source>
</evidence>